<reference evidence="3" key="1">
    <citation type="submission" date="2022-08" db="EMBL/GenBank/DDBJ databases">
        <authorList>
            <consortium name="DOE Joint Genome Institute"/>
            <person name="Min B."/>
            <person name="Sierra-Patev S."/>
            <person name="Naranjo-Ortiz M."/>
            <person name="Looney B."/>
            <person name="Konkel Z."/>
            <person name="Slot J.C."/>
            <person name="Sakamoto Y."/>
            <person name="Steenwyk J.L."/>
            <person name="Rokas A."/>
            <person name="Carro J."/>
            <person name="Camarero S."/>
            <person name="Ferreira P."/>
            <person name="Molpeceres G."/>
            <person name="Ruiz-duenas F.J."/>
            <person name="Serrano A."/>
            <person name="Henrissat B."/>
            <person name="Drula E."/>
            <person name="Hughes K.W."/>
            <person name="Mata J.L."/>
            <person name="Ishikawa N.K."/>
            <person name="Vargas-Isla R."/>
            <person name="Ushijima S."/>
            <person name="Smith C.A."/>
            <person name="Ahrendt S."/>
            <person name="Andreopoulos W."/>
            <person name="He G."/>
            <person name="LaButti K."/>
            <person name="Lipzen A."/>
            <person name="Ng V."/>
            <person name="Riley R."/>
            <person name="Sandor L."/>
            <person name="Barry K."/>
            <person name="Martinez A.T."/>
            <person name="Xiao Y."/>
            <person name="Gibbons J.G."/>
            <person name="Terashima K."/>
            <person name="Hibbett D.S."/>
            <person name="Grigoriev I.V."/>
        </authorList>
    </citation>
    <scope>NUCLEOTIDE SEQUENCE</scope>
    <source>
        <strain evidence="3">ET3784</strain>
    </source>
</reference>
<feature type="compositionally biased region" description="Acidic residues" evidence="1">
    <location>
        <begin position="342"/>
        <end position="352"/>
    </location>
</feature>
<feature type="region of interest" description="Disordered" evidence="1">
    <location>
        <begin position="331"/>
        <end position="357"/>
    </location>
</feature>
<dbReference type="EMBL" id="JANVFO010000017">
    <property type="protein sequence ID" value="KAJ3733603.1"/>
    <property type="molecule type" value="Genomic_DNA"/>
</dbReference>
<evidence type="ECO:0000256" key="1">
    <source>
        <dbReference type="SAM" id="MobiDB-lite"/>
    </source>
</evidence>
<feature type="signal peptide" evidence="2">
    <location>
        <begin position="1"/>
        <end position="27"/>
    </location>
</feature>
<gene>
    <name evidence="3" type="ORF">DFJ43DRAFT_216746</name>
</gene>
<accession>A0AA38JMD8</accession>
<dbReference type="Proteomes" id="UP001176059">
    <property type="component" value="Unassembled WGS sequence"/>
</dbReference>
<keyword evidence="4" id="KW-1185">Reference proteome</keyword>
<comment type="caution">
    <text evidence="3">The sequence shown here is derived from an EMBL/GenBank/DDBJ whole genome shotgun (WGS) entry which is preliminary data.</text>
</comment>
<feature type="region of interest" description="Disordered" evidence="1">
    <location>
        <begin position="369"/>
        <end position="393"/>
    </location>
</feature>
<reference evidence="3" key="2">
    <citation type="journal article" date="2023" name="Proc. Natl. Acad. Sci. U.S.A.">
        <title>A global phylogenomic analysis of the shiitake genus Lentinula.</title>
        <authorList>
            <person name="Sierra-Patev S."/>
            <person name="Min B."/>
            <person name="Naranjo-Ortiz M."/>
            <person name="Looney B."/>
            <person name="Konkel Z."/>
            <person name="Slot J.C."/>
            <person name="Sakamoto Y."/>
            <person name="Steenwyk J.L."/>
            <person name="Rokas A."/>
            <person name="Carro J."/>
            <person name="Camarero S."/>
            <person name="Ferreira P."/>
            <person name="Molpeceres G."/>
            <person name="Ruiz-Duenas F.J."/>
            <person name="Serrano A."/>
            <person name="Henrissat B."/>
            <person name="Drula E."/>
            <person name="Hughes K.W."/>
            <person name="Mata J.L."/>
            <person name="Ishikawa N.K."/>
            <person name="Vargas-Isla R."/>
            <person name="Ushijima S."/>
            <person name="Smith C.A."/>
            <person name="Donoghue J."/>
            <person name="Ahrendt S."/>
            <person name="Andreopoulos W."/>
            <person name="He G."/>
            <person name="LaButti K."/>
            <person name="Lipzen A."/>
            <person name="Ng V."/>
            <person name="Riley R."/>
            <person name="Sandor L."/>
            <person name="Barry K."/>
            <person name="Martinez A.T."/>
            <person name="Xiao Y."/>
            <person name="Gibbons J.G."/>
            <person name="Terashima K."/>
            <person name="Grigoriev I.V."/>
            <person name="Hibbett D."/>
        </authorList>
    </citation>
    <scope>NUCLEOTIDE SEQUENCE</scope>
    <source>
        <strain evidence="3">ET3784</strain>
    </source>
</reference>
<feature type="compositionally biased region" description="Polar residues" evidence="1">
    <location>
        <begin position="179"/>
        <end position="188"/>
    </location>
</feature>
<name>A0AA38JMD8_9AGAR</name>
<protein>
    <submittedName>
        <fullName evidence="3">Uncharacterized protein</fullName>
    </submittedName>
</protein>
<evidence type="ECO:0000313" key="3">
    <source>
        <dbReference type="EMBL" id="KAJ3733603.1"/>
    </source>
</evidence>
<organism evidence="3 4">
    <name type="scientific">Lentinula guzmanii</name>
    <dbReference type="NCBI Taxonomy" id="2804957"/>
    <lineage>
        <taxon>Eukaryota</taxon>
        <taxon>Fungi</taxon>
        <taxon>Dikarya</taxon>
        <taxon>Basidiomycota</taxon>
        <taxon>Agaricomycotina</taxon>
        <taxon>Agaricomycetes</taxon>
        <taxon>Agaricomycetidae</taxon>
        <taxon>Agaricales</taxon>
        <taxon>Marasmiineae</taxon>
        <taxon>Omphalotaceae</taxon>
        <taxon>Lentinula</taxon>
    </lineage>
</organism>
<evidence type="ECO:0000256" key="2">
    <source>
        <dbReference type="SAM" id="SignalP"/>
    </source>
</evidence>
<feature type="region of interest" description="Disordered" evidence="1">
    <location>
        <begin position="171"/>
        <end position="192"/>
    </location>
</feature>
<keyword evidence="2" id="KW-0732">Signal</keyword>
<evidence type="ECO:0000313" key="4">
    <source>
        <dbReference type="Proteomes" id="UP001176059"/>
    </source>
</evidence>
<proteinExistence type="predicted"/>
<feature type="chain" id="PRO_5041382325" evidence="2">
    <location>
        <begin position="28"/>
        <end position="393"/>
    </location>
</feature>
<dbReference type="AlphaFoldDB" id="A0AA38JMD8"/>
<sequence>MYFSSMEILLSMMFGLSLRMILSSTQGRLYAAMIGVWEGACLRYLTNQAANTANRVPQANSDSLDPFLSFGVRLCIDYFITNSCAQLFSIALWSMLCASVIGIAEGLEVEDVEVFKSGSTIPRSGIEERNRRRLSLSRYARPTLPTIPDTNHRTRTGTSSTTINRHATHVTGPVYSDVPSASSPTVSRDSPIGAQVATPGGDSVHGEMLDTPVDIKLSPASSSPLRIPFPRVPEEGASTSPRILMASESEFASESIDGSSTNSDSYGSYDSYTLPHSFRNSPPIAMESPLPILLNFIPVSREEPESYTYRSSPMDESESQLDPRDSIDELQTPLLEPNVLIPDDDDDDEESYRDELRTPRALALQLALSESSRSVSPVPVPAPAFQIQPTYQQ</sequence>